<reference evidence="2" key="2">
    <citation type="submission" date="2017-02" db="UniProtKB">
        <authorList>
            <consortium name="WormBaseParasite"/>
        </authorList>
    </citation>
    <scope>IDENTIFICATION</scope>
</reference>
<dbReference type="Proteomes" id="UP000035642">
    <property type="component" value="Unassembled WGS sequence"/>
</dbReference>
<organism evidence="1 2">
    <name type="scientific">Angiostrongylus cantonensis</name>
    <name type="common">Rat lungworm</name>
    <dbReference type="NCBI Taxonomy" id="6313"/>
    <lineage>
        <taxon>Eukaryota</taxon>
        <taxon>Metazoa</taxon>
        <taxon>Ecdysozoa</taxon>
        <taxon>Nematoda</taxon>
        <taxon>Chromadorea</taxon>
        <taxon>Rhabditida</taxon>
        <taxon>Rhabditina</taxon>
        <taxon>Rhabditomorpha</taxon>
        <taxon>Strongyloidea</taxon>
        <taxon>Metastrongylidae</taxon>
        <taxon>Angiostrongylus</taxon>
    </lineage>
</organism>
<sequence length="117" mass="13397">MGSLSAEQVKHFKQGLPEVLLDEQFPSKFAFLVKIEADDAKTNTVTISLARKLSMFHNYETMRRDNVVHIQDNKTMIVNPLTGRKVPRSLTSIGDPTQAVYHSEPRNKFLQIDRKNK</sequence>
<dbReference type="AlphaFoldDB" id="A0A0K0DJQ7"/>
<name>A0A0K0DJQ7_ANGCA</name>
<evidence type="ECO:0000313" key="2">
    <source>
        <dbReference type="WBParaSite" id="ACAC_0001167101-mRNA-1"/>
    </source>
</evidence>
<keyword evidence="1" id="KW-1185">Reference proteome</keyword>
<reference evidence="1" key="1">
    <citation type="submission" date="2012-09" db="EMBL/GenBank/DDBJ databases">
        <authorList>
            <person name="Martin A.A."/>
        </authorList>
    </citation>
    <scope>NUCLEOTIDE SEQUENCE</scope>
</reference>
<accession>A0A0K0DJQ7</accession>
<proteinExistence type="predicted"/>
<dbReference type="WBParaSite" id="ACAC_0001167101-mRNA-1">
    <property type="protein sequence ID" value="ACAC_0001167101-mRNA-1"/>
    <property type="gene ID" value="ACAC_0001167101"/>
</dbReference>
<evidence type="ECO:0000313" key="1">
    <source>
        <dbReference type="Proteomes" id="UP000035642"/>
    </source>
</evidence>
<protein>
    <submittedName>
        <fullName evidence="2">TH1 domain-containing protein</fullName>
    </submittedName>
</protein>